<evidence type="ECO:0000313" key="2">
    <source>
        <dbReference type="Proteomes" id="UP001140949"/>
    </source>
</evidence>
<dbReference type="EMBL" id="JANAVB010041820">
    <property type="protein sequence ID" value="KAJ6795319.1"/>
    <property type="molecule type" value="Genomic_DNA"/>
</dbReference>
<evidence type="ECO:0000313" key="1">
    <source>
        <dbReference type="EMBL" id="KAJ6795319.1"/>
    </source>
</evidence>
<accession>A0AAX6DUH5</accession>
<reference evidence="1" key="2">
    <citation type="submission" date="2023-04" db="EMBL/GenBank/DDBJ databases">
        <authorList>
            <person name="Bruccoleri R.E."/>
            <person name="Oakeley E.J."/>
            <person name="Faust A.-M."/>
            <person name="Dessus-Babus S."/>
            <person name="Altorfer M."/>
            <person name="Burckhardt D."/>
            <person name="Oertli M."/>
            <person name="Naumann U."/>
            <person name="Petersen F."/>
            <person name="Wong J."/>
        </authorList>
    </citation>
    <scope>NUCLEOTIDE SEQUENCE</scope>
    <source>
        <strain evidence="1">GSM-AAB239-AS_SAM_17_03QT</strain>
        <tissue evidence="1">Leaf</tissue>
    </source>
</reference>
<protein>
    <submittedName>
        <fullName evidence="1">Uncharacterized protein</fullName>
    </submittedName>
</protein>
<keyword evidence="2" id="KW-1185">Reference proteome</keyword>
<proteinExistence type="predicted"/>
<reference evidence="1" key="1">
    <citation type="journal article" date="2023" name="GigaByte">
        <title>Genome assembly of the bearded iris, Iris pallida Lam.</title>
        <authorList>
            <person name="Bruccoleri R.E."/>
            <person name="Oakeley E.J."/>
            <person name="Faust A.M.E."/>
            <person name="Altorfer M."/>
            <person name="Dessus-Babus S."/>
            <person name="Burckhardt D."/>
            <person name="Oertli M."/>
            <person name="Naumann U."/>
            <person name="Petersen F."/>
            <person name="Wong J."/>
        </authorList>
    </citation>
    <scope>NUCLEOTIDE SEQUENCE</scope>
    <source>
        <strain evidence="1">GSM-AAB239-AS_SAM_17_03QT</strain>
    </source>
</reference>
<organism evidence="1 2">
    <name type="scientific">Iris pallida</name>
    <name type="common">Sweet iris</name>
    <dbReference type="NCBI Taxonomy" id="29817"/>
    <lineage>
        <taxon>Eukaryota</taxon>
        <taxon>Viridiplantae</taxon>
        <taxon>Streptophyta</taxon>
        <taxon>Embryophyta</taxon>
        <taxon>Tracheophyta</taxon>
        <taxon>Spermatophyta</taxon>
        <taxon>Magnoliopsida</taxon>
        <taxon>Liliopsida</taxon>
        <taxon>Asparagales</taxon>
        <taxon>Iridaceae</taxon>
        <taxon>Iridoideae</taxon>
        <taxon>Irideae</taxon>
        <taxon>Iris</taxon>
    </lineage>
</organism>
<dbReference type="Proteomes" id="UP001140949">
    <property type="component" value="Unassembled WGS sequence"/>
</dbReference>
<gene>
    <name evidence="1" type="ORF">M6B38_226265</name>
</gene>
<comment type="caution">
    <text evidence="1">The sequence shown here is derived from an EMBL/GenBank/DDBJ whole genome shotgun (WGS) entry which is preliminary data.</text>
</comment>
<sequence>MWMQGSLPVGSLTWLRLGGDLRKTAVKEISRGYRHQILCVFNIFTLLGLASFLISNSKVNVPGPGSHFMVRRVEVYLGGGHGGQRCLPHCVKTVTSIPGSLSVCCLGARPSETPRLAPMSWEDHLKQTYSRPHTVVHMQIATCAISCSSLHK</sequence>
<name>A0AAX6DUH5_IRIPA</name>
<dbReference type="AlphaFoldDB" id="A0AAX6DUH5"/>